<accession>A0A4R5Y8K4</accession>
<dbReference type="GeneID" id="64348612"/>
<dbReference type="RefSeq" id="WP_133411137.1">
    <property type="nucleotide sequence ID" value="NZ_SMZT01000007.1"/>
</dbReference>
<evidence type="ECO:0000256" key="2">
    <source>
        <dbReference type="SAM" id="SignalP"/>
    </source>
</evidence>
<sequence>MQLRSRQRLGLLFLAGAALVTSACGTSPGPPQDTAPPPDTASPSSPAPGEPRVSRVLTWLRMGPTGEGTPLWYDPLKDGDCGDEQLLASRAQPVPRAGALLCEAATTNDAELWRQGEEALAAVPAPAGCWEEETVAGLQRLVEFHRRAPEAVPELRVPDGTACPLVLEGLLSPLAPGVEGLEIPVSTCGGAPVFLQGNLEWVPPEGIRAVSVGAAVVPVQQGNGSLFFRAPPSDVAGPVPVTVTDADWPVGGQGYLVYQVPAAACPDPPPVPAPAPAPTAAPTP</sequence>
<reference evidence="3 4" key="1">
    <citation type="submission" date="2019-03" db="EMBL/GenBank/DDBJ databases">
        <title>Genome Sequencing and Assembly of Various Microbes Isolated from Partially Reclaimed Soil and Acid Mine Drainage (AMD) Site.</title>
        <authorList>
            <person name="Steinbock B."/>
            <person name="Bechtold R."/>
            <person name="Sevigny J.L."/>
            <person name="Thomas D."/>
            <person name="Cuthill L.R."/>
            <person name="Aveiro Johannsen E.J."/>
            <person name="Thomas K."/>
            <person name="Ghosh A."/>
        </authorList>
    </citation>
    <scope>NUCLEOTIDE SEQUENCE [LARGE SCALE GENOMIC DNA]</scope>
    <source>
        <strain evidence="3 4">S-A3</strain>
    </source>
</reference>
<feature type="compositionally biased region" description="Pro residues" evidence="1">
    <location>
        <begin position="28"/>
        <end position="49"/>
    </location>
</feature>
<keyword evidence="2" id="KW-0732">Signal</keyword>
<gene>
    <name evidence="3" type="ORF">E2R59_14395</name>
</gene>
<proteinExistence type="predicted"/>
<dbReference type="EMBL" id="SMZT01000007">
    <property type="protein sequence ID" value="TDL40177.1"/>
    <property type="molecule type" value="Genomic_DNA"/>
</dbReference>
<evidence type="ECO:0008006" key="5">
    <source>
        <dbReference type="Google" id="ProtNLM"/>
    </source>
</evidence>
<protein>
    <recommendedName>
        <fullName evidence="5">Lipoprotein</fullName>
    </recommendedName>
</protein>
<dbReference type="Proteomes" id="UP000295163">
    <property type="component" value="Unassembled WGS sequence"/>
</dbReference>
<feature type="chain" id="PRO_5039015739" description="Lipoprotein" evidence="2">
    <location>
        <begin position="24"/>
        <end position="284"/>
    </location>
</feature>
<dbReference type="AlphaFoldDB" id="A0A4R5Y8K4"/>
<evidence type="ECO:0000313" key="3">
    <source>
        <dbReference type="EMBL" id="TDL40177.1"/>
    </source>
</evidence>
<feature type="signal peptide" evidence="2">
    <location>
        <begin position="1"/>
        <end position="23"/>
    </location>
</feature>
<dbReference type="PROSITE" id="PS51257">
    <property type="entry name" value="PROKAR_LIPOPROTEIN"/>
    <property type="match status" value="1"/>
</dbReference>
<feature type="region of interest" description="Disordered" evidence="1">
    <location>
        <begin position="24"/>
        <end position="51"/>
    </location>
</feature>
<evidence type="ECO:0000256" key="1">
    <source>
        <dbReference type="SAM" id="MobiDB-lite"/>
    </source>
</evidence>
<evidence type="ECO:0000313" key="4">
    <source>
        <dbReference type="Proteomes" id="UP000295163"/>
    </source>
</evidence>
<comment type="caution">
    <text evidence="3">The sequence shown here is derived from an EMBL/GenBank/DDBJ whole genome shotgun (WGS) entry which is preliminary data.</text>
</comment>
<organism evidence="3 4">
    <name type="scientific">Kocuria rosea</name>
    <name type="common">Deinococcus erythromyxa</name>
    <name type="synonym">Micrococcus rubens</name>
    <dbReference type="NCBI Taxonomy" id="1275"/>
    <lineage>
        <taxon>Bacteria</taxon>
        <taxon>Bacillati</taxon>
        <taxon>Actinomycetota</taxon>
        <taxon>Actinomycetes</taxon>
        <taxon>Micrococcales</taxon>
        <taxon>Micrococcaceae</taxon>
        <taxon>Kocuria</taxon>
    </lineage>
</organism>
<name>A0A4R5Y8K4_KOCRO</name>